<keyword evidence="2" id="KW-1185">Reference proteome</keyword>
<proteinExistence type="predicted"/>
<evidence type="ECO:0000313" key="2">
    <source>
        <dbReference type="Proteomes" id="UP001152795"/>
    </source>
</evidence>
<dbReference type="EMBL" id="CACRXK020015401">
    <property type="protein sequence ID" value="CAB4028320.1"/>
    <property type="molecule type" value="Genomic_DNA"/>
</dbReference>
<gene>
    <name evidence="1" type="ORF">PACLA_8A025356</name>
</gene>
<name>A0A6S7JH39_PARCT</name>
<evidence type="ECO:0000313" key="1">
    <source>
        <dbReference type="EMBL" id="CAB4028320.1"/>
    </source>
</evidence>
<dbReference type="AlphaFoldDB" id="A0A6S7JH39"/>
<comment type="caution">
    <text evidence="1">The sequence shown here is derived from an EMBL/GenBank/DDBJ whole genome shotgun (WGS) entry which is preliminary data.</text>
</comment>
<feature type="non-terminal residue" evidence="1">
    <location>
        <position position="1"/>
    </location>
</feature>
<organism evidence="1 2">
    <name type="scientific">Paramuricea clavata</name>
    <name type="common">Red gorgonian</name>
    <name type="synonym">Violescent sea-whip</name>
    <dbReference type="NCBI Taxonomy" id="317549"/>
    <lineage>
        <taxon>Eukaryota</taxon>
        <taxon>Metazoa</taxon>
        <taxon>Cnidaria</taxon>
        <taxon>Anthozoa</taxon>
        <taxon>Octocorallia</taxon>
        <taxon>Malacalcyonacea</taxon>
        <taxon>Plexauridae</taxon>
        <taxon>Paramuricea</taxon>
    </lineage>
</organism>
<feature type="non-terminal residue" evidence="1">
    <location>
        <position position="73"/>
    </location>
</feature>
<accession>A0A6S7JH39</accession>
<dbReference type="Proteomes" id="UP001152795">
    <property type="component" value="Unassembled WGS sequence"/>
</dbReference>
<protein>
    <submittedName>
        <fullName evidence="1">Uncharacterized protein</fullName>
    </submittedName>
</protein>
<sequence length="73" mass="8508">ISLVHKSTYLFPGDATKRNYLQLNGEFKPIRKIARTVLYIKTSPLGARNMAINEFYNSSYNIVFAFIACWRFK</sequence>
<reference evidence="1" key="1">
    <citation type="submission" date="2020-04" db="EMBL/GenBank/DDBJ databases">
        <authorList>
            <person name="Alioto T."/>
            <person name="Alioto T."/>
            <person name="Gomez Garrido J."/>
        </authorList>
    </citation>
    <scope>NUCLEOTIDE SEQUENCE</scope>
    <source>
        <strain evidence="1">A484AB</strain>
    </source>
</reference>